<keyword evidence="1" id="KW-0472">Membrane</keyword>
<evidence type="ECO:0000313" key="3">
    <source>
        <dbReference type="EMBL" id="SEG65855.1"/>
    </source>
</evidence>
<organism evidence="3 4">
    <name type="scientific">Bryocella elongata</name>
    <dbReference type="NCBI Taxonomy" id="863522"/>
    <lineage>
        <taxon>Bacteria</taxon>
        <taxon>Pseudomonadati</taxon>
        <taxon>Acidobacteriota</taxon>
        <taxon>Terriglobia</taxon>
        <taxon>Terriglobales</taxon>
        <taxon>Acidobacteriaceae</taxon>
        <taxon>Bryocella</taxon>
    </lineage>
</organism>
<dbReference type="GO" id="GO:0016787">
    <property type="term" value="F:hydrolase activity"/>
    <property type="evidence" value="ECO:0007669"/>
    <property type="project" value="UniProtKB-KW"/>
</dbReference>
<accession>A0A1H6BZJ5</accession>
<dbReference type="InterPro" id="IPR002656">
    <property type="entry name" value="Acyl_transf_3_dom"/>
</dbReference>
<dbReference type="GO" id="GO:0016747">
    <property type="term" value="F:acyltransferase activity, transferring groups other than amino-acyl groups"/>
    <property type="evidence" value="ECO:0007669"/>
    <property type="project" value="InterPro"/>
</dbReference>
<dbReference type="InterPro" id="IPR050879">
    <property type="entry name" value="Acyltransferase_3"/>
</dbReference>
<dbReference type="AlphaFoldDB" id="A0A1H6BZJ5"/>
<keyword evidence="3" id="KW-0012">Acyltransferase</keyword>
<gene>
    <name evidence="3" type="ORF">SAMN05421819_4075</name>
</gene>
<sequence>MATLDWAPQRTAANPRSVNRDPALDGMRGLAVLGLLFIGTCGPLADGTSGHPLLQTVASPFWAAGLVFLTLSGYLLTGGLWETLHQPDGLHPAHWLRNFYARRAIRLFPLYYLVLLVATALAVARGTRLADVGPLKLYAWFLQNLPFLTEPASQQPSPLPIGHLWMVAILFQLACAWPLLMLTVNARRSAMKLAAGLTLVSVAFCWAVWGLPFLGPMVRNHVFDQFPLTYASVFGLGGMVYLAPGFSWHRRLVSRLPILLITGLAGFYLAGVLGGHFARNSRPMFLFGIPSAGIAAAALLGLALEDGPLRRALGRPPLNYIGRFSYGIFVLSPLLQHSTNKIAGYIAPSGSAPFLAARFVLLVVLSFAAALLLFELMQAPLLRLKRRFPIQPVVVRP</sequence>
<feature type="transmembrane region" description="Helical" evidence="1">
    <location>
        <begin position="26"/>
        <end position="45"/>
    </location>
</feature>
<dbReference type="GO" id="GO:0016020">
    <property type="term" value="C:membrane"/>
    <property type="evidence" value="ECO:0007669"/>
    <property type="project" value="TreeGrafter"/>
</dbReference>
<dbReference type="OrthoDB" id="9796461at2"/>
<feature type="transmembrane region" description="Helical" evidence="1">
    <location>
        <begin position="355"/>
        <end position="377"/>
    </location>
</feature>
<keyword evidence="3" id="KW-0378">Hydrolase</keyword>
<evidence type="ECO:0000313" key="4">
    <source>
        <dbReference type="Proteomes" id="UP000236728"/>
    </source>
</evidence>
<dbReference type="EMBL" id="FNVA01000008">
    <property type="protein sequence ID" value="SEG65855.1"/>
    <property type="molecule type" value="Genomic_DNA"/>
</dbReference>
<feature type="transmembrane region" description="Helical" evidence="1">
    <location>
        <begin position="105"/>
        <end position="124"/>
    </location>
</feature>
<dbReference type="PANTHER" id="PTHR23028:SF53">
    <property type="entry name" value="ACYL_TRANSF_3 DOMAIN-CONTAINING PROTEIN"/>
    <property type="match status" value="1"/>
</dbReference>
<feature type="transmembrane region" description="Helical" evidence="1">
    <location>
        <begin position="194"/>
        <end position="214"/>
    </location>
</feature>
<keyword evidence="4" id="KW-1185">Reference proteome</keyword>
<feature type="transmembrane region" description="Helical" evidence="1">
    <location>
        <begin position="256"/>
        <end position="278"/>
    </location>
</feature>
<evidence type="ECO:0000256" key="1">
    <source>
        <dbReference type="SAM" id="Phobius"/>
    </source>
</evidence>
<evidence type="ECO:0000259" key="2">
    <source>
        <dbReference type="Pfam" id="PF01757"/>
    </source>
</evidence>
<dbReference type="RefSeq" id="WP_103934927.1">
    <property type="nucleotide sequence ID" value="NZ_FNVA01000008.1"/>
</dbReference>
<feature type="transmembrane region" description="Helical" evidence="1">
    <location>
        <begin position="317"/>
        <end position="335"/>
    </location>
</feature>
<dbReference type="Proteomes" id="UP000236728">
    <property type="component" value="Unassembled WGS sequence"/>
</dbReference>
<feature type="transmembrane region" description="Helical" evidence="1">
    <location>
        <begin position="61"/>
        <end position="84"/>
    </location>
</feature>
<feature type="transmembrane region" description="Helical" evidence="1">
    <location>
        <begin position="226"/>
        <end position="244"/>
    </location>
</feature>
<dbReference type="PANTHER" id="PTHR23028">
    <property type="entry name" value="ACETYLTRANSFERASE"/>
    <property type="match status" value="1"/>
</dbReference>
<keyword evidence="1" id="KW-0812">Transmembrane</keyword>
<keyword evidence="3" id="KW-0808">Transferase</keyword>
<feature type="transmembrane region" description="Helical" evidence="1">
    <location>
        <begin position="163"/>
        <end position="182"/>
    </location>
</feature>
<dbReference type="GO" id="GO:0000271">
    <property type="term" value="P:polysaccharide biosynthetic process"/>
    <property type="evidence" value="ECO:0007669"/>
    <property type="project" value="TreeGrafter"/>
</dbReference>
<feature type="transmembrane region" description="Helical" evidence="1">
    <location>
        <begin position="284"/>
        <end position="305"/>
    </location>
</feature>
<dbReference type="Pfam" id="PF01757">
    <property type="entry name" value="Acyl_transf_3"/>
    <property type="match status" value="1"/>
</dbReference>
<feature type="domain" description="Acyltransferase 3" evidence="2">
    <location>
        <begin position="22"/>
        <end position="371"/>
    </location>
</feature>
<proteinExistence type="predicted"/>
<protein>
    <submittedName>
        <fullName evidence="3">Peptidoglycan/LPS O-acetylase OafA/YrhL, contains acyltransferase and SGNH-hydrolase domains</fullName>
    </submittedName>
</protein>
<reference evidence="3 4" key="1">
    <citation type="submission" date="2016-10" db="EMBL/GenBank/DDBJ databases">
        <authorList>
            <person name="de Groot N.N."/>
        </authorList>
    </citation>
    <scope>NUCLEOTIDE SEQUENCE [LARGE SCALE GENOMIC DNA]</scope>
    <source>
        <strain evidence="3 4">DSM 22489</strain>
    </source>
</reference>
<name>A0A1H6BZJ5_9BACT</name>
<keyword evidence="1" id="KW-1133">Transmembrane helix</keyword>